<dbReference type="InterPro" id="IPR011006">
    <property type="entry name" value="CheY-like_superfamily"/>
</dbReference>
<dbReference type="AlphaFoldDB" id="A0A0R3MPY2"/>
<dbReference type="Pfam" id="PF00072">
    <property type="entry name" value="Response_reg"/>
    <property type="match status" value="1"/>
</dbReference>
<evidence type="ECO:0000313" key="8">
    <source>
        <dbReference type="Proteomes" id="UP000052023"/>
    </source>
</evidence>
<keyword evidence="1 4" id="KW-0597">Phosphoprotein</keyword>
<keyword evidence="2" id="KW-0805">Transcription regulation</keyword>
<dbReference type="PROSITE" id="PS50110">
    <property type="entry name" value="RESPONSE_REGULATORY"/>
    <property type="match status" value="1"/>
</dbReference>
<sequence>MTTLHQNAGHVALPSEPDQNSSPPAEETRRMEGKQGPLRILVVEDDFLIAMQSEVALTAAGFEVVGPATTAEEAVALAREAQPTLAVMDIRLASTRDGIDAARQLYQDFAIRCIFATAHDDVHTRRRAEPYAPLGWLPKPYTMASLVSVVDGALAQLRRP</sequence>
<dbReference type="Gene3D" id="3.40.50.2300">
    <property type="match status" value="1"/>
</dbReference>
<dbReference type="PANTHER" id="PTHR44591:SF3">
    <property type="entry name" value="RESPONSE REGULATORY DOMAIN-CONTAINING PROTEIN"/>
    <property type="match status" value="1"/>
</dbReference>
<evidence type="ECO:0000259" key="6">
    <source>
        <dbReference type="PROSITE" id="PS50110"/>
    </source>
</evidence>
<dbReference type="GO" id="GO:0000160">
    <property type="term" value="P:phosphorelay signal transduction system"/>
    <property type="evidence" value="ECO:0007669"/>
    <property type="project" value="InterPro"/>
</dbReference>
<dbReference type="PANTHER" id="PTHR44591">
    <property type="entry name" value="STRESS RESPONSE REGULATOR PROTEIN 1"/>
    <property type="match status" value="1"/>
</dbReference>
<accession>A0A0R3MPY2</accession>
<evidence type="ECO:0000256" key="2">
    <source>
        <dbReference type="ARBA" id="ARBA00023015"/>
    </source>
</evidence>
<dbReference type="OrthoDB" id="7774278at2"/>
<evidence type="ECO:0000256" key="1">
    <source>
        <dbReference type="ARBA" id="ARBA00022553"/>
    </source>
</evidence>
<evidence type="ECO:0000256" key="5">
    <source>
        <dbReference type="SAM" id="MobiDB-lite"/>
    </source>
</evidence>
<dbReference type="EMBL" id="LLYA01000166">
    <property type="protein sequence ID" value="KRR22260.1"/>
    <property type="molecule type" value="Genomic_DNA"/>
</dbReference>
<dbReference type="SUPFAM" id="SSF52172">
    <property type="entry name" value="CheY-like"/>
    <property type="match status" value="1"/>
</dbReference>
<name>A0A0R3MPY2_9BRAD</name>
<reference evidence="7 8" key="1">
    <citation type="submission" date="2014-03" db="EMBL/GenBank/DDBJ databases">
        <title>Bradyrhizobium valentinum sp. nov., isolated from effective nodules of Lupinus mariae-josephae, a lupine endemic of basic-lime soils in Eastern Spain.</title>
        <authorList>
            <person name="Duran D."/>
            <person name="Rey L."/>
            <person name="Navarro A."/>
            <person name="Busquets A."/>
            <person name="Imperial J."/>
            <person name="Ruiz-Argueso T."/>
        </authorList>
    </citation>
    <scope>NUCLEOTIDE SEQUENCE [LARGE SCALE GENOMIC DNA]</scope>
    <source>
        <strain evidence="7 8">Ro19</strain>
    </source>
</reference>
<dbReference type="InterPro" id="IPR001789">
    <property type="entry name" value="Sig_transdc_resp-reg_receiver"/>
</dbReference>
<organism evidence="7 8">
    <name type="scientific">Bradyrhizobium retamae</name>
    <dbReference type="NCBI Taxonomy" id="1300035"/>
    <lineage>
        <taxon>Bacteria</taxon>
        <taxon>Pseudomonadati</taxon>
        <taxon>Pseudomonadota</taxon>
        <taxon>Alphaproteobacteria</taxon>
        <taxon>Hyphomicrobiales</taxon>
        <taxon>Nitrobacteraceae</taxon>
        <taxon>Bradyrhizobium</taxon>
    </lineage>
</organism>
<keyword evidence="8" id="KW-1185">Reference proteome</keyword>
<evidence type="ECO:0000313" key="7">
    <source>
        <dbReference type="EMBL" id="KRR22260.1"/>
    </source>
</evidence>
<feature type="region of interest" description="Disordered" evidence="5">
    <location>
        <begin position="1"/>
        <end position="33"/>
    </location>
</feature>
<proteinExistence type="predicted"/>
<feature type="domain" description="Response regulatory" evidence="6">
    <location>
        <begin position="39"/>
        <end position="154"/>
    </location>
</feature>
<dbReference type="SMART" id="SM00448">
    <property type="entry name" value="REC"/>
    <property type="match status" value="1"/>
</dbReference>
<dbReference type="InterPro" id="IPR050595">
    <property type="entry name" value="Bact_response_regulator"/>
</dbReference>
<keyword evidence="3" id="KW-0804">Transcription</keyword>
<protein>
    <submittedName>
        <fullName evidence="7">Regulator</fullName>
    </submittedName>
</protein>
<evidence type="ECO:0000256" key="3">
    <source>
        <dbReference type="ARBA" id="ARBA00023163"/>
    </source>
</evidence>
<gene>
    <name evidence="7" type="ORF">CQ13_29655</name>
</gene>
<evidence type="ECO:0000256" key="4">
    <source>
        <dbReference type="PROSITE-ProRule" id="PRU00169"/>
    </source>
</evidence>
<dbReference type="Proteomes" id="UP000052023">
    <property type="component" value="Unassembled WGS sequence"/>
</dbReference>
<comment type="caution">
    <text evidence="7">The sequence shown here is derived from an EMBL/GenBank/DDBJ whole genome shotgun (WGS) entry which is preliminary data.</text>
</comment>
<feature type="modified residue" description="4-aspartylphosphate" evidence="4">
    <location>
        <position position="89"/>
    </location>
</feature>